<keyword evidence="2" id="KW-1133">Transmembrane helix</keyword>
<feature type="region of interest" description="Disordered" evidence="1">
    <location>
        <begin position="29"/>
        <end position="48"/>
    </location>
</feature>
<accession>A0AAE0MG61</accession>
<feature type="region of interest" description="Disordered" evidence="1">
    <location>
        <begin position="459"/>
        <end position="491"/>
    </location>
</feature>
<name>A0AAE0MG61_9PEZI</name>
<dbReference type="InterPro" id="IPR036465">
    <property type="entry name" value="vWFA_dom_sf"/>
</dbReference>
<keyword evidence="2" id="KW-0472">Membrane</keyword>
<feature type="transmembrane region" description="Helical" evidence="2">
    <location>
        <begin position="614"/>
        <end position="636"/>
    </location>
</feature>
<evidence type="ECO:0000313" key="3">
    <source>
        <dbReference type="EMBL" id="KAK3331337.1"/>
    </source>
</evidence>
<keyword evidence="4" id="KW-1185">Reference proteome</keyword>
<reference evidence="3" key="2">
    <citation type="submission" date="2023-06" db="EMBL/GenBank/DDBJ databases">
        <authorList>
            <consortium name="Lawrence Berkeley National Laboratory"/>
            <person name="Haridas S."/>
            <person name="Hensen N."/>
            <person name="Bonometti L."/>
            <person name="Westerberg I."/>
            <person name="Brannstrom I.O."/>
            <person name="Guillou S."/>
            <person name="Cros-Aarteil S."/>
            <person name="Calhoun S."/>
            <person name="Kuo A."/>
            <person name="Mondo S."/>
            <person name="Pangilinan J."/>
            <person name="Riley R."/>
            <person name="Labutti K."/>
            <person name="Andreopoulos B."/>
            <person name="Lipzen A."/>
            <person name="Chen C."/>
            <person name="Yanf M."/>
            <person name="Daum C."/>
            <person name="Ng V."/>
            <person name="Clum A."/>
            <person name="Steindorff A."/>
            <person name="Ohm R."/>
            <person name="Martin F."/>
            <person name="Silar P."/>
            <person name="Natvig D."/>
            <person name="Lalanne C."/>
            <person name="Gautier V."/>
            <person name="Ament-Velasquez S.L."/>
            <person name="Kruys A."/>
            <person name="Hutchinson M.I."/>
            <person name="Powell A.J."/>
            <person name="Barry K."/>
            <person name="Miller A.N."/>
            <person name="Grigoriev I.V."/>
            <person name="Debuchy R."/>
            <person name="Gladieux P."/>
            <person name="Thoren M.H."/>
            <person name="Johannesson H."/>
        </authorList>
    </citation>
    <scope>NUCLEOTIDE SEQUENCE</scope>
    <source>
        <strain evidence="3">CBS 118394</strain>
    </source>
</reference>
<evidence type="ECO:0000256" key="2">
    <source>
        <dbReference type="SAM" id="Phobius"/>
    </source>
</evidence>
<dbReference type="AlphaFoldDB" id="A0AAE0MG61"/>
<evidence type="ECO:0000313" key="4">
    <source>
        <dbReference type="Proteomes" id="UP001283341"/>
    </source>
</evidence>
<feature type="region of interest" description="Disordered" evidence="1">
    <location>
        <begin position="384"/>
        <end position="404"/>
    </location>
</feature>
<protein>
    <submittedName>
        <fullName evidence="3">Uncharacterized protein</fullName>
    </submittedName>
</protein>
<evidence type="ECO:0000256" key="1">
    <source>
        <dbReference type="SAM" id="MobiDB-lite"/>
    </source>
</evidence>
<dbReference type="PANTHER" id="PTHR45737">
    <property type="entry name" value="VON WILLEBRAND FACTOR A DOMAIN-CONTAINING PROTEIN 5A"/>
    <property type="match status" value="1"/>
</dbReference>
<sequence length="638" mass="69757">MTGCHPMSKSLCGHAGPWWLRHSLAHPVADQSPSRAQRSSERESTRWTATGYSQPVAGLSLCVRELFSSRKFSVVMTRREAWLTSSFDDGPVGNMGASTFWPESGEIKKFTFKFVITRQTKHLPVGPVASLQPTNQDRGSCAVVAARGHSCAMDVAVLTDGEVWLHDETIEFVAASRQVSQGRIRLFAIGIGNAVCQEFVKGMAKAGGGYAEINPATHQGSWESRMVAILSAALTRHCGPIQFELDSGASTEVGEDGQAIVQRSPFDMSTLSPFSHHRSFTSLRAASKTGKESEHPQVCRKIFIRGPGEEAKLDSARINPRFWLGLRRSIVSQWTSFLAIKEDNPGIEQVAKQKQAQVEMVDGKAVDDDLGLLRPRGRPVYDGTSQLLPFLGPGTSNDTKDHGRDTVSKAVTIPVHHFSTNPILTATSRPPPAPPPPATPLIQTDKLAQGGTKQLTYALEDSETSSEESDGDWSSVGESGNSPLEPSFDMSNPSFRRLTPITGCVSNAKKGVSVHICDICNPIFTGLSIYAVISLARRLQDNSQIYATSLKPMLMATKPRWIFNMLYKSKAWLTGRILTSSAHDIFPRLAVPGGKLLRLKKRIYVDIPSITARLTLLMLLLFMIPPLVFGLLSWLIPN</sequence>
<organism evidence="3 4">
    <name type="scientific">Apodospora peruviana</name>
    <dbReference type="NCBI Taxonomy" id="516989"/>
    <lineage>
        <taxon>Eukaryota</taxon>
        <taxon>Fungi</taxon>
        <taxon>Dikarya</taxon>
        <taxon>Ascomycota</taxon>
        <taxon>Pezizomycotina</taxon>
        <taxon>Sordariomycetes</taxon>
        <taxon>Sordariomycetidae</taxon>
        <taxon>Sordariales</taxon>
        <taxon>Lasiosphaeriaceae</taxon>
        <taxon>Apodospora</taxon>
    </lineage>
</organism>
<dbReference type="SUPFAM" id="SSF53300">
    <property type="entry name" value="vWA-like"/>
    <property type="match status" value="1"/>
</dbReference>
<feature type="compositionally biased region" description="Polar residues" evidence="1">
    <location>
        <begin position="481"/>
        <end position="491"/>
    </location>
</feature>
<proteinExistence type="predicted"/>
<feature type="compositionally biased region" description="Pro residues" evidence="1">
    <location>
        <begin position="429"/>
        <end position="439"/>
    </location>
</feature>
<dbReference type="PANTHER" id="PTHR45737:SF6">
    <property type="entry name" value="VON WILLEBRAND FACTOR A DOMAIN-CONTAINING PROTEIN 5A"/>
    <property type="match status" value="1"/>
</dbReference>
<feature type="compositionally biased region" description="Acidic residues" evidence="1">
    <location>
        <begin position="460"/>
        <end position="471"/>
    </location>
</feature>
<feature type="region of interest" description="Disordered" evidence="1">
    <location>
        <begin position="420"/>
        <end position="443"/>
    </location>
</feature>
<dbReference type="Proteomes" id="UP001283341">
    <property type="component" value="Unassembled WGS sequence"/>
</dbReference>
<comment type="caution">
    <text evidence="3">The sequence shown here is derived from an EMBL/GenBank/DDBJ whole genome shotgun (WGS) entry which is preliminary data.</text>
</comment>
<gene>
    <name evidence="3" type="ORF">B0H66DRAFT_528665</name>
</gene>
<keyword evidence="2" id="KW-0812">Transmembrane</keyword>
<reference evidence="3" key="1">
    <citation type="journal article" date="2023" name="Mol. Phylogenet. Evol.">
        <title>Genome-scale phylogeny and comparative genomics of the fungal order Sordariales.</title>
        <authorList>
            <person name="Hensen N."/>
            <person name="Bonometti L."/>
            <person name="Westerberg I."/>
            <person name="Brannstrom I.O."/>
            <person name="Guillou S."/>
            <person name="Cros-Aarteil S."/>
            <person name="Calhoun S."/>
            <person name="Haridas S."/>
            <person name="Kuo A."/>
            <person name="Mondo S."/>
            <person name="Pangilinan J."/>
            <person name="Riley R."/>
            <person name="LaButti K."/>
            <person name="Andreopoulos B."/>
            <person name="Lipzen A."/>
            <person name="Chen C."/>
            <person name="Yan M."/>
            <person name="Daum C."/>
            <person name="Ng V."/>
            <person name="Clum A."/>
            <person name="Steindorff A."/>
            <person name="Ohm R.A."/>
            <person name="Martin F."/>
            <person name="Silar P."/>
            <person name="Natvig D.O."/>
            <person name="Lalanne C."/>
            <person name="Gautier V."/>
            <person name="Ament-Velasquez S.L."/>
            <person name="Kruys A."/>
            <person name="Hutchinson M.I."/>
            <person name="Powell A.J."/>
            <person name="Barry K."/>
            <person name="Miller A.N."/>
            <person name="Grigoriev I.V."/>
            <person name="Debuchy R."/>
            <person name="Gladieux P."/>
            <person name="Hiltunen Thoren M."/>
            <person name="Johannesson H."/>
        </authorList>
    </citation>
    <scope>NUCLEOTIDE SEQUENCE</scope>
    <source>
        <strain evidence="3">CBS 118394</strain>
    </source>
</reference>
<dbReference type="EMBL" id="JAUEDM010000001">
    <property type="protein sequence ID" value="KAK3331337.1"/>
    <property type="molecule type" value="Genomic_DNA"/>
</dbReference>